<feature type="binding site" evidence="7">
    <location>
        <position position="282"/>
    </location>
    <ligand>
        <name>glyoxylate</name>
        <dbReference type="ChEBI" id="CHEBI:36655"/>
    </ligand>
</feature>
<keyword evidence="10" id="KW-1185">Reference proteome</keyword>
<feature type="domain" description="FMN hydroxy acid dehydrogenase" evidence="8">
    <location>
        <begin position="1"/>
        <end position="384"/>
    </location>
</feature>
<accession>A0A6N7YI25</accession>
<dbReference type="AlphaFoldDB" id="A0A6N7YI25"/>
<proteinExistence type="inferred from homology"/>
<keyword evidence="4" id="KW-0560">Oxidoreductase</keyword>
<feature type="binding site" evidence="7">
    <location>
        <position position="165"/>
    </location>
    <ligand>
        <name>glyoxylate</name>
        <dbReference type="ChEBI" id="CHEBI:36655"/>
    </ligand>
</feature>
<dbReference type="GO" id="GO:0010181">
    <property type="term" value="F:FMN binding"/>
    <property type="evidence" value="ECO:0007669"/>
    <property type="project" value="InterPro"/>
</dbReference>
<evidence type="ECO:0000256" key="4">
    <source>
        <dbReference type="ARBA" id="ARBA00023002"/>
    </source>
</evidence>
<feature type="binding site" evidence="7">
    <location>
        <begin position="333"/>
        <end position="334"/>
    </location>
    <ligand>
        <name>FMN</name>
        <dbReference type="ChEBI" id="CHEBI:58210"/>
    </ligand>
</feature>
<dbReference type="InterPro" id="IPR037396">
    <property type="entry name" value="FMN_HAD"/>
</dbReference>
<keyword evidence="2 7" id="KW-0285">Flavoprotein</keyword>
<dbReference type="PIRSF" id="PIRSF000138">
    <property type="entry name" value="Al-hdrx_acd_dh"/>
    <property type="match status" value="1"/>
</dbReference>
<evidence type="ECO:0000256" key="1">
    <source>
        <dbReference type="ARBA" id="ARBA00001917"/>
    </source>
</evidence>
<evidence type="ECO:0000256" key="2">
    <source>
        <dbReference type="ARBA" id="ARBA00022630"/>
    </source>
</evidence>
<reference evidence="9 10" key="1">
    <citation type="submission" date="2019-11" db="EMBL/GenBank/DDBJ databases">
        <title>Draft genome of Amycolatopsis RM579.</title>
        <authorList>
            <person name="Duangmal K."/>
            <person name="Mingma R."/>
        </authorList>
    </citation>
    <scope>NUCLEOTIDE SEQUENCE [LARGE SCALE GENOMIC DNA]</scope>
    <source>
        <strain evidence="9 10">RM579</strain>
    </source>
</reference>
<name>A0A6N7YI25_9PSEU</name>
<dbReference type="InterPro" id="IPR012133">
    <property type="entry name" value="Alpha-hydoxy_acid_DH_FMN"/>
</dbReference>
<dbReference type="InterPro" id="IPR013785">
    <property type="entry name" value="Aldolase_TIM"/>
</dbReference>
<feature type="binding site" evidence="7">
    <location>
        <begin position="310"/>
        <end position="314"/>
    </location>
    <ligand>
        <name>FMN</name>
        <dbReference type="ChEBI" id="CHEBI:58210"/>
    </ligand>
</feature>
<feature type="binding site" evidence="7">
    <location>
        <position position="156"/>
    </location>
    <ligand>
        <name>FMN</name>
        <dbReference type="ChEBI" id="CHEBI:58210"/>
    </ligand>
</feature>
<dbReference type="SUPFAM" id="SSF51395">
    <property type="entry name" value="FMN-linked oxidoreductases"/>
    <property type="match status" value="1"/>
</dbReference>
<protein>
    <submittedName>
        <fullName evidence="9">Alpha-hydroxy-acid oxidizing protein</fullName>
    </submittedName>
</protein>
<feature type="binding site" evidence="7">
    <location>
        <begin position="78"/>
        <end position="80"/>
    </location>
    <ligand>
        <name>FMN</name>
        <dbReference type="ChEBI" id="CHEBI:58210"/>
    </ligand>
</feature>
<evidence type="ECO:0000313" key="10">
    <source>
        <dbReference type="Proteomes" id="UP000440096"/>
    </source>
</evidence>
<gene>
    <name evidence="9" type="ORF">GKO32_00895</name>
</gene>
<comment type="cofactor">
    <cofactor evidence="1">
        <name>FMN</name>
        <dbReference type="ChEBI" id="CHEBI:58210"/>
    </cofactor>
</comment>
<evidence type="ECO:0000256" key="3">
    <source>
        <dbReference type="ARBA" id="ARBA00022643"/>
    </source>
</evidence>
<evidence type="ECO:0000313" key="9">
    <source>
        <dbReference type="EMBL" id="MTD52545.1"/>
    </source>
</evidence>
<feature type="binding site" evidence="7">
    <location>
        <position position="128"/>
    </location>
    <ligand>
        <name>FMN</name>
        <dbReference type="ChEBI" id="CHEBI:58210"/>
    </ligand>
</feature>
<feature type="binding site" evidence="7">
    <location>
        <position position="279"/>
    </location>
    <ligand>
        <name>glyoxylate</name>
        <dbReference type="ChEBI" id="CHEBI:36655"/>
    </ligand>
</feature>
<organism evidence="9 10">
    <name type="scientific">Amycolatopsis pithecellobii</name>
    <dbReference type="NCBI Taxonomy" id="664692"/>
    <lineage>
        <taxon>Bacteria</taxon>
        <taxon>Bacillati</taxon>
        <taxon>Actinomycetota</taxon>
        <taxon>Actinomycetes</taxon>
        <taxon>Pseudonocardiales</taxon>
        <taxon>Pseudonocardiaceae</taxon>
        <taxon>Amycolatopsis</taxon>
    </lineage>
</organism>
<evidence type="ECO:0000256" key="6">
    <source>
        <dbReference type="PIRSR" id="PIRSR000138-1"/>
    </source>
</evidence>
<evidence type="ECO:0000256" key="5">
    <source>
        <dbReference type="ARBA" id="ARBA00024042"/>
    </source>
</evidence>
<dbReference type="PROSITE" id="PS51349">
    <property type="entry name" value="FMN_HYDROXY_ACID_DH_2"/>
    <property type="match status" value="1"/>
</dbReference>
<feature type="active site" description="Proton acceptor" evidence="6">
    <location>
        <position position="279"/>
    </location>
</feature>
<comment type="caution">
    <text evidence="9">The sequence shown here is derived from an EMBL/GenBank/DDBJ whole genome shotgun (WGS) entry which is preliminary data.</text>
</comment>
<feature type="binding site" evidence="7">
    <location>
        <position position="277"/>
    </location>
    <ligand>
        <name>FMN</name>
        <dbReference type="ChEBI" id="CHEBI:58210"/>
    </ligand>
</feature>
<dbReference type="Gene3D" id="3.20.20.70">
    <property type="entry name" value="Aldolase class I"/>
    <property type="match status" value="1"/>
</dbReference>
<dbReference type="PANTHER" id="PTHR10578:SF107">
    <property type="entry name" value="2-HYDROXYACID OXIDASE 1"/>
    <property type="match status" value="1"/>
</dbReference>
<evidence type="ECO:0000256" key="7">
    <source>
        <dbReference type="PIRSR" id="PIRSR000138-2"/>
    </source>
</evidence>
<dbReference type="EMBL" id="WMBA01000001">
    <property type="protein sequence ID" value="MTD52545.1"/>
    <property type="molecule type" value="Genomic_DNA"/>
</dbReference>
<keyword evidence="3 7" id="KW-0288">FMN</keyword>
<dbReference type="InterPro" id="IPR000262">
    <property type="entry name" value="FMN-dep_DH"/>
</dbReference>
<comment type="similarity">
    <text evidence="5">Belongs to the FMN-dependent alpha-hydroxy acid dehydrogenase family.</text>
</comment>
<dbReference type="Proteomes" id="UP000440096">
    <property type="component" value="Unassembled WGS sequence"/>
</dbReference>
<evidence type="ECO:0000259" key="8">
    <source>
        <dbReference type="PROSITE" id="PS51349"/>
    </source>
</evidence>
<dbReference type="GO" id="GO:0016614">
    <property type="term" value="F:oxidoreductase activity, acting on CH-OH group of donors"/>
    <property type="evidence" value="ECO:0007669"/>
    <property type="project" value="UniProtKB-ARBA"/>
</dbReference>
<dbReference type="FunFam" id="3.20.20.70:FF:000029">
    <property type="entry name" value="L-lactate dehydrogenase"/>
    <property type="match status" value="1"/>
</dbReference>
<dbReference type="OrthoDB" id="9770452at2"/>
<sequence length="394" mass="42838">MPAPNNFGTWRAGARARLPRFAFDFADGGADDEITLRRNQTAFDDLSLIPRVLRGIEHASTERELFGRRLRVPVLPAPTGDSRILGPQAELAQARGASAAGTVSVLSAVASLTPDRVAAAVDEPQWAQLFLYRDREVTQAAVDRLKRLGFSALVLTVDGPVKGNRERDIRNGFRLPLRPTVRMALRNIRHGKWMWDYFTTDPGSSAERGLRARLSTLLENRRRQALSVPAVFNVDQNWDDLKWLRGIWDGPLLLKGVMCAEDADLALELGCDGVIVSNHGGRELDGLPASIEVLPEIAAGVAGRAPILLDGGIRRGTDVVKALSLGATACLVGRPWLYALAVGGTEGVQQMLDAFRGEILSAMQLLGVTKLEQLGPEFVRRRAGTGLEPPPSRP</sequence>
<feature type="binding site" evidence="7">
    <location>
        <position position="255"/>
    </location>
    <ligand>
        <name>FMN</name>
        <dbReference type="ChEBI" id="CHEBI:58210"/>
    </ligand>
</feature>
<dbReference type="PANTHER" id="PTHR10578">
    <property type="entry name" value="S -2-HYDROXY-ACID OXIDASE-RELATED"/>
    <property type="match status" value="1"/>
</dbReference>
<dbReference type="RefSeq" id="WP_154754796.1">
    <property type="nucleotide sequence ID" value="NZ_WMBA01000001.1"/>
</dbReference>
<dbReference type="Pfam" id="PF01070">
    <property type="entry name" value="FMN_dh"/>
    <property type="match status" value="1"/>
</dbReference>
<dbReference type="CDD" id="cd02809">
    <property type="entry name" value="alpha_hydroxyacid_oxid_FMN"/>
    <property type="match status" value="1"/>
</dbReference>
<feature type="binding site" evidence="7">
    <location>
        <position position="107"/>
    </location>
    <ligand>
        <name>FMN</name>
        <dbReference type="ChEBI" id="CHEBI:58210"/>
    </ligand>
</feature>